<comment type="caution">
    <text evidence="1">The sequence shown here is derived from an EMBL/GenBank/DDBJ whole genome shotgun (WGS) entry which is preliminary data.</text>
</comment>
<gene>
    <name evidence="1" type="ORF">AK830_g8330</name>
</gene>
<sequence>MAHWGYAYATGPNYNTAWGRFDRTDLVASVQRSEEALRRALKLADGASPVEQALIKALTTRFPSSSNIPEASEDMGQFDLRYAEAMRPVYQAFPEDMDVVGLFVEALISVNPRALWHLETGEPIGYGTAEDKAVIEPALENPSGRAHPALPHLYIHLMEMSPYPEIALPAADRLRHVVPDGSHMSHMATHIDAACGHWRRLIESNEAAEAADDVYFARQHGSVLYIMYRAHNVFTKAYGGIMAGQSEVAISATRRLYDIVTSEVLAIKSPPLADWIESLLGTVAHALVRFGRWEDILALQLPADPELMVSTTAMIRYSKGIALAVRGRIDETETAQVAFETARAAVPYSRLNSLPSRTS</sequence>
<dbReference type="EMBL" id="LKCW01000140">
    <property type="protein sequence ID" value="KPM38234.1"/>
    <property type="molecule type" value="Genomic_DNA"/>
</dbReference>
<dbReference type="PANTHER" id="PTHR45588:SF1">
    <property type="entry name" value="WW DOMAIN-CONTAINING PROTEIN"/>
    <property type="match status" value="1"/>
</dbReference>
<dbReference type="Proteomes" id="UP000050424">
    <property type="component" value="Unassembled WGS sequence"/>
</dbReference>
<reference evidence="1 2" key="1">
    <citation type="submission" date="2015-09" db="EMBL/GenBank/DDBJ databases">
        <title>Draft genome of a European isolate of the apple canker pathogen Neonectria ditissima.</title>
        <authorList>
            <person name="Gomez-Cortecero A."/>
            <person name="Harrison R.J."/>
            <person name="Armitage A.D."/>
        </authorList>
    </citation>
    <scope>NUCLEOTIDE SEQUENCE [LARGE SCALE GENOMIC DNA]</scope>
    <source>
        <strain evidence="1 2">R09/05</strain>
    </source>
</reference>
<dbReference type="STRING" id="78410.A0A0P7B8B0"/>
<evidence type="ECO:0000313" key="2">
    <source>
        <dbReference type="Proteomes" id="UP000050424"/>
    </source>
</evidence>
<dbReference type="AlphaFoldDB" id="A0A0P7B8B0"/>
<keyword evidence="2" id="KW-1185">Reference proteome</keyword>
<evidence type="ECO:0000313" key="1">
    <source>
        <dbReference type="EMBL" id="KPM38234.1"/>
    </source>
</evidence>
<accession>A0A0P7B8B0</accession>
<name>A0A0P7B8B0_9HYPO</name>
<dbReference type="OrthoDB" id="414774at2759"/>
<protein>
    <submittedName>
        <fullName evidence="1">Uncharacterized protein</fullName>
    </submittedName>
</protein>
<proteinExistence type="predicted"/>
<dbReference type="PANTHER" id="PTHR45588">
    <property type="entry name" value="TPR DOMAIN-CONTAINING PROTEIN"/>
    <property type="match status" value="1"/>
</dbReference>
<organism evidence="1 2">
    <name type="scientific">Neonectria ditissima</name>
    <dbReference type="NCBI Taxonomy" id="78410"/>
    <lineage>
        <taxon>Eukaryota</taxon>
        <taxon>Fungi</taxon>
        <taxon>Dikarya</taxon>
        <taxon>Ascomycota</taxon>
        <taxon>Pezizomycotina</taxon>
        <taxon>Sordariomycetes</taxon>
        <taxon>Hypocreomycetidae</taxon>
        <taxon>Hypocreales</taxon>
        <taxon>Nectriaceae</taxon>
        <taxon>Neonectria</taxon>
    </lineage>
</organism>